<evidence type="ECO:0000256" key="1">
    <source>
        <dbReference type="ARBA" id="ARBA00022729"/>
    </source>
</evidence>
<dbReference type="InterPro" id="IPR013320">
    <property type="entry name" value="ConA-like_dom_sf"/>
</dbReference>
<feature type="domain" description="Secretion system C-terminal sorting" evidence="3">
    <location>
        <begin position="266"/>
        <end position="340"/>
    </location>
</feature>
<dbReference type="Pfam" id="PF13385">
    <property type="entry name" value="Laminin_G_3"/>
    <property type="match status" value="1"/>
</dbReference>
<name>A0A9X1VP88_9FLAO</name>
<feature type="chain" id="PRO_5040848847" evidence="2">
    <location>
        <begin position="22"/>
        <end position="341"/>
    </location>
</feature>
<dbReference type="SUPFAM" id="SSF49899">
    <property type="entry name" value="Concanavalin A-like lectins/glucanases"/>
    <property type="match status" value="1"/>
</dbReference>
<dbReference type="GO" id="GO:0005975">
    <property type="term" value="P:carbohydrate metabolic process"/>
    <property type="evidence" value="ECO:0007669"/>
    <property type="project" value="UniProtKB-ARBA"/>
</dbReference>
<evidence type="ECO:0000313" key="4">
    <source>
        <dbReference type="EMBL" id="MCI2229821.1"/>
    </source>
</evidence>
<dbReference type="EMBL" id="JAKQYM010000008">
    <property type="protein sequence ID" value="MCI2229821.1"/>
    <property type="molecule type" value="Genomic_DNA"/>
</dbReference>
<evidence type="ECO:0000259" key="3">
    <source>
        <dbReference type="Pfam" id="PF18962"/>
    </source>
</evidence>
<keyword evidence="1 2" id="KW-0732">Signal</keyword>
<dbReference type="Pfam" id="PF18962">
    <property type="entry name" value="Por_Secre_tail"/>
    <property type="match status" value="1"/>
</dbReference>
<proteinExistence type="predicted"/>
<organism evidence="4 5">
    <name type="scientific">Polaribacter marinus</name>
    <dbReference type="NCBI Taxonomy" id="2916838"/>
    <lineage>
        <taxon>Bacteria</taxon>
        <taxon>Pseudomonadati</taxon>
        <taxon>Bacteroidota</taxon>
        <taxon>Flavobacteriia</taxon>
        <taxon>Flavobacteriales</taxon>
        <taxon>Flavobacteriaceae</taxon>
    </lineage>
</organism>
<feature type="signal peptide" evidence="2">
    <location>
        <begin position="1"/>
        <end position="21"/>
    </location>
</feature>
<gene>
    <name evidence="4" type="ORF">MC378_11645</name>
</gene>
<accession>A0A9X1VP88</accession>
<comment type="caution">
    <text evidence="4">The sequence shown here is derived from an EMBL/GenBank/DDBJ whole genome shotgun (WGS) entry which is preliminary data.</text>
</comment>
<dbReference type="GO" id="GO:0004553">
    <property type="term" value="F:hydrolase activity, hydrolyzing O-glycosyl compounds"/>
    <property type="evidence" value="ECO:0007669"/>
    <property type="project" value="UniProtKB-ARBA"/>
</dbReference>
<sequence length="341" mass="37721">MKTKLQFTLFILFLTNLCAFAQTDYALEFNGVDQRVKYATDATLDNLNGATDYTIEVWVKPLSTDINNNVVLKRWNQFALTLYKDDTKRFYFTHYSNSGADKVFVNTIDNVIQINEWNHLVVICNSVNNSIKLYANGVDVTLANQEALPLDALAIEEDASAANFYLAYGGSATYLNANIDKVRIKNTAENIANLQTTITDADYTSDSNTVMLLNMKEGTGDVTLNEASSATGELACTATDCTDLPTWVALSATLSLEKNSSTTFKVFPNPSTDKIFIVQSNNNETIQSIEMISLLGKSVKKINSFEKNTKIEVNASKLKTGVYFIKTVTDKGTGIQKIMVQ</sequence>
<evidence type="ECO:0000256" key="2">
    <source>
        <dbReference type="SAM" id="SignalP"/>
    </source>
</evidence>
<dbReference type="Proteomes" id="UP001139369">
    <property type="component" value="Unassembled WGS sequence"/>
</dbReference>
<dbReference type="AlphaFoldDB" id="A0A9X1VP88"/>
<keyword evidence="5" id="KW-1185">Reference proteome</keyword>
<dbReference type="NCBIfam" id="TIGR04183">
    <property type="entry name" value="Por_Secre_tail"/>
    <property type="match status" value="1"/>
</dbReference>
<protein>
    <submittedName>
        <fullName evidence="4">T9SS type A sorting domain-containing protein</fullName>
    </submittedName>
</protein>
<reference evidence="4" key="1">
    <citation type="submission" date="2022-02" db="EMBL/GenBank/DDBJ databases">
        <title>Polaribacter sp. MSW13, isolated from seawater.</title>
        <authorList>
            <person name="Kristyanto S."/>
            <person name="Jung J."/>
            <person name="Jeon C.O."/>
        </authorList>
    </citation>
    <scope>NUCLEOTIDE SEQUENCE</scope>
    <source>
        <strain evidence="4">MSW13</strain>
    </source>
</reference>
<dbReference type="RefSeq" id="WP_242178931.1">
    <property type="nucleotide sequence ID" value="NZ_JAKQYM010000008.1"/>
</dbReference>
<evidence type="ECO:0000313" key="5">
    <source>
        <dbReference type="Proteomes" id="UP001139369"/>
    </source>
</evidence>
<dbReference type="InterPro" id="IPR026444">
    <property type="entry name" value="Secre_tail"/>
</dbReference>
<dbReference type="Gene3D" id="2.60.120.200">
    <property type="match status" value="1"/>
</dbReference>